<dbReference type="PANTHER" id="PTHR47433">
    <property type="entry name" value="VACUOLAR PROTEIN SORTING-ASSOCIATED PROTEIN 17"/>
    <property type="match status" value="1"/>
</dbReference>
<dbReference type="GO" id="GO:0032266">
    <property type="term" value="F:phosphatidylinositol-3-phosphate binding"/>
    <property type="evidence" value="ECO:0007669"/>
    <property type="project" value="TreeGrafter"/>
</dbReference>
<dbReference type="OrthoDB" id="9976382at2759"/>
<dbReference type="GO" id="GO:0030905">
    <property type="term" value="C:retromer, tubulation complex"/>
    <property type="evidence" value="ECO:0007669"/>
    <property type="project" value="TreeGrafter"/>
</dbReference>
<dbReference type="GO" id="GO:0005829">
    <property type="term" value="C:cytosol"/>
    <property type="evidence" value="ECO:0007669"/>
    <property type="project" value="GOC"/>
</dbReference>
<dbReference type="AlphaFoldDB" id="A0A0B7NAQ4"/>
<dbReference type="InterPro" id="IPR015404">
    <property type="entry name" value="Vps5_C"/>
</dbReference>
<dbReference type="GO" id="GO:0006886">
    <property type="term" value="P:intracellular protein transport"/>
    <property type="evidence" value="ECO:0007669"/>
    <property type="project" value="TreeGrafter"/>
</dbReference>
<dbReference type="Gene3D" id="1.20.1270.60">
    <property type="entry name" value="Arfaptin homology (AH) domain/BAR domain"/>
    <property type="match status" value="1"/>
</dbReference>
<organism evidence="2 3">
    <name type="scientific">Parasitella parasitica</name>
    <dbReference type="NCBI Taxonomy" id="35722"/>
    <lineage>
        <taxon>Eukaryota</taxon>
        <taxon>Fungi</taxon>
        <taxon>Fungi incertae sedis</taxon>
        <taxon>Mucoromycota</taxon>
        <taxon>Mucoromycotina</taxon>
        <taxon>Mucoromycetes</taxon>
        <taxon>Mucorales</taxon>
        <taxon>Mucorineae</taxon>
        <taxon>Mucoraceae</taxon>
        <taxon>Parasitella</taxon>
    </lineage>
</organism>
<dbReference type="InterPro" id="IPR053055">
    <property type="entry name" value="VPS17"/>
</dbReference>
<dbReference type="EMBL" id="LN728020">
    <property type="protein sequence ID" value="CEP12488.1"/>
    <property type="molecule type" value="Genomic_DNA"/>
</dbReference>
<dbReference type="GO" id="GO:0005768">
    <property type="term" value="C:endosome"/>
    <property type="evidence" value="ECO:0007669"/>
    <property type="project" value="TreeGrafter"/>
</dbReference>
<keyword evidence="3" id="KW-1185">Reference proteome</keyword>
<sequence length="353" mass="40695">MKLWQQHLEYNSHELVKLHAYLSNTCDDVLIPALPPCPLPRFDKEGQLVGRQWWFTIRLPGEKPVNEGDIGSVENKVQLWLDRIVEHDRTKTSEGLRAFVESEVGVVPQQHSHHKIKTPKHIIVHVSADDMEPEFGHFLNVLDTLSYNLHQASAKLDKLVQEQSLMARSWMHLSSSWVSYGGIERDPSLFILYKAIAKGHQQLTDLERSQASAAHETLSGEISYELKNCESTQNAMQRRLDALSDYLSSRKHTESSLRRVERLKSSISIDRDQASEAIAVLEDARILERNNLQRFERIDTNLRQDIENQYKPNTARDMLRTVKEYAKSQLFLEKKKLAVLQEIMAKQDDVPIN</sequence>
<evidence type="ECO:0000259" key="1">
    <source>
        <dbReference type="Pfam" id="PF09325"/>
    </source>
</evidence>
<dbReference type="STRING" id="35722.A0A0B7NAQ4"/>
<name>A0A0B7NAQ4_9FUNG</name>
<reference evidence="2 3" key="1">
    <citation type="submission" date="2014-09" db="EMBL/GenBank/DDBJ databases">
        <authorList>
            <person name="Ellenberger Sabrina"/>
        </authorList>
    </citation>
    <scope>NUCLEOTIDE SEQUENCE [LARGE SCALE GENOMIC DNA]</scope>
    <source>
        <strain evidence="2 3">CBS 412.66</strain>
    </source>
</reference>
<evidence type="ECO:0000313" key="2">
    <source>
        <dbReference type="EMBL" id="CEP12488.1"/>
    </source>
</evidence>
<evidence type="ECO:0000313" key="3">
    <source>
        <dbReference type="Proteomes" id="UP000054107"/>
    </source>
</evidence>
<dbReference type="Pfam" id="PF09325">
    <property type="entry name" value="Vps5"/>
    <property type="match status" value="1"/>
</dbReference>
<protein>
    <recommendedName>
        <fullName evidence="1">Sorting nexin/Vps5-like C-terminal domain-containing protein</fullName>
    </recommendedName>
</protein>
<dbReference type="InterPro" id="IPR027267">
    <property type="entry name" value="AH/BAR_dom_sf"/>
</dbReference>
<proteinExistence type="predicted"/>
<accession>A0A0B7NAQ4</accession>
<dbReference type="Proteomes" id="UP000054107">
    <property type="component" value="Unassembled WGS sequence"/>
</dbReference>
<gene>
    <name evidence="2" type="primary">PARPA_06456.1 scaffold 22648</name>
</gene>
<dbReference type="PANTHER" id="PTHR47433:SF1">
    <property type="entry name" value="VACUOLAR PROTEIN SORTING-ASSOCIATED PROTEIN 17"/>
    <property type="match status" value="1"/>
</dbReference>
<feature type="domain" description="Sorting nexin/Vps5-like C-terminal" evidence="1">
    <location>
        <begin position="135"/>
        <end position="336"/>
    </location>
</feature>
<dbReference type="GO" id="GO:0042147">
    <property type="term" value="P:retrograde transport, endosome to Golgi"/>
    <property type="evidence" value="ECO:0007669"/>
    <property type="project" value="TreeGrafter"/>
</dbReference>